<dbReference type="STRING" id="28189.CCYN74_80029"/>
<proteinExistence type="predicted"/>
<protein>
    <submittedName>
        <fullName evidence="2">Uncharacterized protein</fullName>
    </submittedName>
</protein>
<name>A0A0B7H9N0_9FLAO</name>
<evidence type="ECO:0000313" key="3">
    <source>
        <dbReference type="Proteomes" id="UP000038055"/>
    </source>
</evidence>
<dbReference type="Proteomes" id="UP000038055">
    <property type="component" value="Unassembled WGS sequence"/>
</dbReference>
<evidence type="ECO:0000313" key="2">
    <source>
        <dbReference type="EMBL" id="CEN34298.1"/>
    </source>
</evidence>
<organism evidence="2 3">
    <name type="scientific">Capnocytophaga cynodegmi</name>
    <dbReference type="NCBI Taxonomy" id="28189"/>
    <lineage>
        <taxon>Bacteria</taxon>
        <taxon>Pseudomonadati</taxon>
        <taxon>Bacteroidota</taxon>
        <taxon>Flavobacteriia</taxon>
        <taxon>Flavobacteriales</taxon>
        <taxon>Flavobacteriaceae</taxon>
        <taxon>Capnocytophaga</taxon>
    </lineage>
</organism>
<keyword evidence="1" id="KW-0812">Transmembrane</keyword>
<sequence length="258" mass="30716">MQNNWKNRVKNTFEDRKIIPTQEFWNQLENQLNNHYVKKKKQKFMYYIAASFMVSLLSMAIFCNRVFFDEDTQIEEYAIANKNSESLKNNATKDFQLHKTQKDSFKTEYTNSITSEKHYQINKVDFVTRKEPFKDDKSKKILKDEISSSSKTYVDEVLGDFSADKIFLALQEESIFEQRVDSIFQAMYFTNITPDELLLVASSEAKLNKYIEENLDAEKILSDIEKSYFRYKVRLFFDKVNDEYDKLKIALHSMKRDN</sequence>
<gene>
    <name evidence="2" type="ORF">CCYN2B_20059</name>
</gene>
<keyword evidence="1" id="KW-1133">Transmembrane helix</keyword>
<feature type="transmembrane region" description="Helical" evidence="1">
    <location>
        <begin position="44"/>
        <end position="62"/>
    </location>
</feature>
<evidence type="ECO:0000256" key="1">
    <source>
        <dbReference type="SAM" id="Phobius"/>
    </source>
</evidence>
<keyword evidence="3" id="KW-1185">Reference proteome</keyword>
<dbReference type="EMBL" id="CDOD01000012">
    <property type="protein sequence ID" value="CEN34298.1"/>
    <property type="molecule type" value="Genomic_DNA"/>
</dbReference>
<keyword evidence="1" id="KW-0472">Membrane</keyword>
<accession>A0A0B7H9N0</accession>
<dbReference type="AlphaFoldDB" id="A0A0B7H9N0"/>
<reference evidence="3" key="1">
    <citation type="submission" date="2015-01" db="EMBL/GenBank/DDBJ databases">
        <authorList>
            <person name="MANFREDI Pablo"/>
        </authorList>
    </citation>
    <scope>NUCLEOTIDE SEQUENCE [LARGE SCALE GENOMIC DNA]</scope>
    <source>
        <strain evidence="3">Ccyn2B</strain>
    </source>
</reference>
<dbReference type="RefSeq" id="WP_041991416.1">
    <property type="nucleotide sequence ID" value="NZ_CDOD01000012.1"/>
</dbReference>
<dbReference type="eggNOG" id="ENOG50311UI">
    <property type="taxonomic scope" value="Bacteria"/>
</dbReference>